<feature type="domain" description="Serine aminopeptidase S33" evidence="2">
    <location>
        <begin position="74"/>
        <end position="320"/>
    </location>
</feature>
<reference evidence="3 4" key="1">
    <citation type="submission" date="2016-12" db="EMBL/GenBank/DDBJ databases">
        <title>Study of bacterial adaptation to deep sea.</title>
        <authorList>
            <person name="Song J."/>
            <person name="Yoshizawa S."/>
            <person name="Kogure K."/>
        </authorList>
    </citation>
    <scope>NUCLEOTIDE SEQUENCE [LARGE SCALE GENOMIC DNA]</scope>
    <source>
        <strain evidence="3 4">SAORIC-165</strain>
    </source>
</reference>
<dbReference type="RefSeq" id="WP_105042846.1">
    <property type="nucleotide sequence ID" value="NZ_MQWA01000001.1"/>
</dbReference>
<evidence type="ECO:0000313" key="3">
    <source>
        <dbReference type="EMBL" id="PQJ28345.1"/>
    </source>
</evidence>
<comment type="caution">
    <text evidence="3">The sequence shown here is derived from an EMBL/GenBank/DDBJ whole genome shotgun (WGS) entry which is preliminary data.</text>
</comment>
<evidence type="ECO:0000259" key="2">
    <source>
        <dbReference type="Pfam" id="PF12146"/>
    </source>
</evidence>
<feature type="signal peptide" evidence="1">
    <location>
        <begin position="1"/>
        <end position="35"/>
    </location>
</feature>
<dbReference type="InterPro" id="IPR029058">
    <property type="entry name" value="AB_hydrolase_fold"/>
</dbReference>
<dbReference type="Pfam" id="PF12146">
    <property type="entry name" value="Hydrolase_4"/>
    <property type="match status" value="1"/>
</dbReference>
<evidence type="ECO:0000256" key="1">
    <source>
        <dbReference type="SAM" id="SignalP"/>
    </source>
</evidence>
<dbReference type="EMBL" id="MQWA01000001">
    <property type="protein sequence ID" value="PQJ28345.1"/>
    <property type="molecule type" value="Genomic_DNA"/>
</dbReference>
<dbReference type="Proteomes" id="UP000239907">
    <property type="component" value="Unassembled WGS sequence"/>
</dbReference>
<gene>
    <name evidence="3" type="ORF">BSZ32_07340</name>
</gene>
<dbReference type="PROSITE" id="PS51257">
    <property type="entry name" value="PROKAR_LIPOPROTEIN"/>
    <property type="match status" value="1"/>
</dbReference>
<feature type="chain" id="PRO_5015584023" description="Serine aminopeptidase S33 domain-containing protein" evidence="1">
    <location>
        <begin position="36"/>
        <end position="337"/>
    </location>
</feature>
<dbReference type="OrthoDB" id="9806902at2"/>
<keyword evidence="4" id="KW-1185">Reference proteome</keyword>
<dbReference type="AlphaFoldDB" id="A0A2S7U028"/>
<keyword evidence="1" id="KW-0732">Signal</keyword>
<protein>
    <recommendedName>
        <fullName evidence="2">Serine aminopeptidase S33 domain-containing protein</fullName>
    </recommendedName>
</protein>
<sequence>MQYKSSRKTLYFCLDPRWILSIAVATLLASCSAPTWVNQPSQALPAQPQLAENSYTSFDGDSLGYRKWLPSKREPKTVIIGIHGISGYSGDYKNLAKFLLKNNPDTAMYAAETRGQGMDPKLCRRGDICHVDDWYNDLYTFTGLVRKVHPKAKIVWFGESMGSLIAMHSYVHTPPGAQKPDAMIISSPIVDVNDKLQPWKYTMVRTTSLLFPTLKVSLESLSGGQSVVVTEDDIHEDQVLKNEWYIKQYTLRLLLKLGNMSASLNRPASTVACPVLVLHGGKDIFTSDSSVRKFYAGFPGGTDKNIKIYPGSYHLLMYDHERDKIFADISEWLHQLK</sequence>
<name>A0A2S7U028_9BACT</name>
<proteinExistence type="predicted"/>
<dbReference type="InterPro" id="IPR022742">
    <property type="entry name" value="Hydrolase_4"/>
</dbReference>
<dbReference type="Gene3D" id="3.40.50.1820">
    <property type="entry name" value="alpha/beta hydrolase"/>
    <property type="match status" value="1"/>
</dbReference>
<evidence type="ECO:0000313" key="4">
    <source>
        <dbReference type="Proteomes" id="UP000239907"/>
    </source>
</evidence>
<accession>A0A2S7U028</accession>
<dbReference type="SUPFAM" id="SSF53474">
    <property type="entry name" value="alpha/beta-Hydrolases"/>
    <property type="match status" value="1"/>
</dbReference>
<dbReference type="InterPro" id="IPR051044">
    <property type="entry name" value="MAG_DAG_Lipase"/>
</dbReference>
<organism evidence="3 4">
    <name type="scientific">Rubritalea profundi</name>
    <dbReference type="NCBI Taxonomy" id="1658618"/>
    <lineage>
        <taxon>Bacteria</taxon>
        <taxon>Pseudomonadati</taxon>
        <taxon>Verrucomicrobiota</taxon>
        <taxon>Verrucomicrobiia</taxon>
        <taxon>Verrucomicrobiales</taxon>
        <taxon>Rubritaleaceae</taxon>
        <taxon>Rubritalea</taxon>
    </lineage>
</organism>
<dbReference type="PANTHER" id="PTHR11614">
    <property type="entry name" value="PHOSPHOLIPASE-RELATED"/>
    <property type="match status" value="1"/>
</dbReference>